<protein>
    <submittedName>
        <fullName evidence="1">LamB/YcsF family protein</fullName>
    </submittedName>
</protein>
<dbReference type="GO" id="GO:0005975">
    <property type="term" value="P:carbohydrate metabolic process"/>
    <property type="evidence" value="ECO:0007669"/>
    <property type="project" value="InterPro"/>
</dbReference>
<gene>
    <name evidence="1" type="ORF">C6V83_17160</name>
</gene>
<dbReference type="InterPro" id="IPR011330">
    <property type="entry name" value="Glyco_hydro/deAcase_b/a-brl"/>
</dbReference>
<keyword evidence="2" id="KW-1185">Reference proteome</keyword>
<proteinExistence type="predicted"/>
<dbReference type="EMBL" id="CP027433">
    <property type="protein sequence ID" value="AVM01728.1"/>
    <property type="molecule type" value="Genomic_DNA"/>
</dbReference>
<dbReference type="KEGG" id="git:C6V83_17160"/>
<dbReference type="NCBIfam" id="NF003816">
    <property type="entry name" value="PRK05406.1-5"/>
    <property type="match status" value="1"/>
</dbReference>
<evidence type="ECO:0000313" key="1">
    <source>
        <dbReference type="EMBL" id="AVM01728.1"/>
    </source>
</evidence>
<evidence type="ECO:0000313" key="2">
    <source>
        <dbReference type="Proteomes" id="UP000239814"/>
    </source>
</evidence>
<reference evidence="1 2" key="1">
    <citation type="submission" date="2018-03" db="EMBL/GenBank/DDBJ databases">
        <title>Characteristics and genome of n-alkane degrading marine bacteria Gordonia iterans isolated from crude oil contaminated in Tae-an, South Korea.</title>
        <authorList>
            <person name="Lee S.-S."/>
            <person name="Kim H."/>
        </authorList>
    </citation>
    <scope>NUCLEOTIDE SEQUENCE [LARGE SCALE GENOMIC DNA]</scope>
    <source>
        <strain evidence="1 2">Co17</strain>
    </source>
</reference>
<dbReference type="InterPro" id="IPR005501">
    <property type="entry name" value="LamB/YcsF/PxpA-like"/>
</dbReference>
<sequence length="259" mass="26704">MKNVAPSDARPRSRNSRVIDLNADLGEGIGDDAAMVQLVTSANIACGFHAGTPTLLRRTCEQAVASGVRIGAQVSYPDRDGFGRRFMEIAPEDLIADVLFQIGALSGIARSVGGTVDYVKPHGALYNAIVAHPEQATAVVTAVGEAGLALMGLPGSLSLELARDAGIPVLTEGFADRAYTPEGTLVPRGTAGAVLTDTAAVADRVVKLATTGRIRALDGSPIIVHADSICLHGDTPGALEHARAVRRALTAAGVRVSAR</sequence>
<dbReference type="PANTHER" id="PTHR30292:SF0">
    <property type="entry name" value="5-OXOPROLINASE SUBUNIT A"/>
    <property type="match status" value="1"/>
</dbReference>
<dbReference type="CDD" id="cd10787">
    <property type="entry name" value="LamB_YcsF_like"/>
    <property type="match status" value="1"/>
</dbReference>
<dbReference type="SUPFAM" id="SSF88713">
    <property type="entry name" value="Glycoside hydrolase/deacetylase"/>
    <property type="match status" value="1"/>
</dbReference>
<name>A0A2S0KJ62_9ACTN</name>
<dbReference type="Gene3D" id="3.20.20.370">
    <property type="entry name" value="Glycoside hydrolase/deacetylase"/>
    <property type="match status" value="1"/>
</dbReference>
<dbReference type="PANTHER" id="PTHR30292">
    <property type="entry name" value="UNCHARACTERIZED PROTEIN YBGL-RELATED"/>
    <property type="match status" value="1"/>
</dbReference>
<organism evidence="1 2">
    <name type="scientific">Gordonia iterans</name>
    <dbReference type="NCBI Taxonomy" id="1004901"/>
    <lineage>
        <taxon>Bacteria</taxon>
        <taxon>Bacillati</taxon>
        <taxon>Actinomycetota</taxon>
        <taxon>Actinomycetes</taxon>
        <taxon>Mycobacteriales</taxon>
        <taxon>Gordoniaceae</taxon>
        <taxon>Gordonia</taxon>
    </lineage>
</organism>
<dbReference type="AlphaFoldDB" id="A0A2S0KJ62"/>
<dbReference type="Proteomes" id="UP000239814">
    <property type="component" value="Chromosome"/>
</dbReference>
<dbReference type="Pfam" id="PF03746">
    <property type="entry name" value="LamB_YcsF"/>
    <property type="match status" value="1"/>
</dbReference>
<accession>A0A2S0KJ62</accession>
<dbReference type="NCBIfam" id="NF003814">
    <property type="entry name" value="PRK05406.1-3"/>
    <property type="match status" value="1"/>
</dbReference>
<dbReference type="OrthoDB" id="9773478at2"/>